<evidence type="ECO:0000256" key="6">
    <source>
        <dbReference type="ARBA" id="ARBA00023136"/>
    </source>
</evidence>
<comment type="caution">
    <text evidence="10">The sequence shown here is derived from an EMBL/GenBank/DDBJ whole genome shotgun (WGS) entry which is preliminary data.</text>
</comment>
<evidence type="ECO:0000256" key="8">
    <source>
        <dbReference type="SAM" id="Phobius"/>
    </source>
</evidence>
<sequence>MHWPGCQGGAGAGAGCAALGAGRQSGMAVAHIAGTASPGMAVRGICRRVPARHVQGYSAGQDMTDRSAPPPYDPGCPLPVSGGAGRVPCMPVADADGAARANAPGRGVAAWVSRRRLFHNRPRRIVLVGDMEMVTRLVARLRARADRYRVVGQFSCQQGAGEWRCDGDVSDLLAFCHASLPDMIVLALEDMERQRMRDLLARLIILPTELRLAMDILPPGFIGDDFNADFGMCLLPVCQRPLDGWRDIVKLAEDKIISLLALVMLAPLFLVIALLIRIDSHGPVFFRQKRYGFNNEIINVLKFRTMYTDQEDLSGRQMTVRGDQRVTRVGRYLRNLSLDELPQLVNVLMGQMSIVGPRAHAVAMEVCGRPYEHVVEGYSARHRVRPGITGLAQVNGSRGPLTTVEAARRRVEYDLTYVAHWSLWLDIRIIIKSVWIVFFRRENAF</sequence>
<evidence type="ECO:0000256" key="4">
    <source>
        <dbReference type="ARBA" id="ARBA00022692"/>
    </source>
</evidence>
<keyword evidence="11" id="KW-1185">Reference proteome</keyword>
<feature type="domain" description="Bacterial sugar transferase" evidence="9">
    <location>
        <begin position="251"/>
        <end position="438"/>
    </location>
</feature>
<keyword evidence="6 8" id="KW-0472">Membrane</keyword>
<dbReference type="PANTHER" id="PTHR30576:SF0">
    <property type="entry name" value="UNDECAPRENYL-PHOSPHATE N-ACETYLGALACTOSAMINYL 1-PHOSPHATE TRANSFERASE-RELATED"/>
    <property type="match status" value="1"/>
</dbReference>
<evidence type="ECO:0000256" key="5">
    <source>
        <dbReference type="ARBA" id="ARBA00022989"/>
    </source>
</evidence>
<organism evidence="10 11">
    <name type="scientific">Komagataeibacter swingsii</name>
    <dbReference type="NCBI Taxonomy" id="215220"/>
    <lineage>
        <taxon>Bacteria</taxon>
        <taxon>Pseudomonadati</taxon>
        <taxon>Pseudomonadota</taxon>
        <taxon>Alphaproteobacteria</taxon>
        <taxon>Acetobacterales</taxon>
        <taxon>Acetobacteraceae</taxon>
        <taxon>Komagataeibacter</taxon>
    </lineage>
</organism>
<dbReference type="NCBIfam" id="TIGR03025">
    <property type="entry name" value="EPS_sugtrans"/>
    <property type="match status" value="1"/>
</dbReference>
<evidence type="ECO:0000256" key="1">
    <source>
        <dbReference type="ARBA" id="ARBA00004141"/>
    </source>
</evidence>
<evidence type="ECO:0000256" key="3">
    <source>
        <dbReference type="ARBA" id="ARBA00022679"/>
    </source>
</evidence>
<evidence type="ECO:0000313" key="11">
    <source>
        <dbReference type="Proteomes" id="UP000247371"/>
    </source>
</evidence>
<feature type="transmembrane region" description="Helical" evidence="8">
    <location>
        <begin position="256"/>
        <end position="278"/>
    </location>
</feature>
<protein>
    <submittedName>
        <fullName evidence="10">Undecaprenyl-phosphate glucose phosphotransferase</fullName>
    </submittedName>
</protein>
<dbReference type="AlphaFoldDB" id="A0A2V4RBH7"/>
<evidence type="ECO:0000313" key="10">
    <source>
        <dbReference type="EMBL" id="PYD69480.1"/>
    </source>
</evidence>
<dbReference type="GO" id="GO:0016020">
    <property type="term" value="C:membrane"/>
    <property type="evidence" value="ECO:0007669"/>
    <property type="project" value="UniProtKB-SubCell"/>
</dbReference>
<dbReference type="Pfam" id="PF02397">
    <property type="entry name" value="Bac_transf"/>
    <property type="match status" value="1"/>
</dbReference>
<keyword evidence="7" id="KW-0270">Exopolysaccharide synthesis</keyword>
<dbReference type="EMBL" id="NKUB01000010">
    <property type="protein sequence ID" value="PYD69480.1"/>
    <property type="molecule type" value="Genomic_DNA"/>
</dbReference>
<comment type="subcellular location">
    <subcellularLocation>
        <location evidence="1">Membrane</location>
        <topology evidence="1">Multi-pass membrane protein</topology>
    </subcellularLocation>
</comment>
<keyword evidence="5 8" id="KW-1133">Transmembrane helix</keyword>
<comment type="similarity">
    <text evidence="2">Belongs to the bacterial sugar transferase family.</text>
</comment>
<name>A0A2V4RBH7_9PROT</name>
<dbReference type="InterPro" id="IPR003362">
    <property type="entry name" value="Bact_transf"/>
</dbReference>
<accession>A0A2V4RBH7</accession>
<dbReference type="GO" id="GO:0000271">
    <property type="term" value="P:polysaccharide biosynthetic process"/>
    <property type="evidence" value="ECO:0007669"/>
    <property type="project" value="UniProtKB-KW"/>
</dbReference>
<dbReference type="InterPro" id="IPR017475">
    <property type="entry name" value="EPS_sugar_tfrase"/>
</dbReference>
<dbReference type="PANTHER" id="PTHR30576">
    <property type="entry name" value="COLANIC BIOSYNTHESIS UDP-GLUCOSE LIPID CARRIER TRANSFERASE"/>
    <property type="match status" value="1"/>
</dbReference>
<dbReference type="GO" id="GO:0016780">
    <property type="term" value="F:phosphotransferase activity, for other substituted phosphate groups"/>
    <property type="evidence" value="ECO:0007669"/>
    <property type="project" value="TreeGrafter"/>
</dbReference>
<evidence type="ECO:0000259" key="9">
    <source>
        <dbReference type="Pfam" id="PF02397"/>
    </source>
</evidence>
<dbReference type="Proteomes" id="UP000247371">
    <property type="component" value="Unassembled WGS sequence"/>
</dbReference>
<keyword evidence="3 10" id="KW-0808">Transferase</keyword>
<evidence type="ECO:0000256" key="7">
    <source>
        <dbReference type="ARBA" id="ARBA00023169"/>
    </source>
</evidence>
<reference evidence="10 11" key="1">
    <citation type="submission" date="2017-07" db="EMBL/GenBank/DDBJ databases">
        <title>A draft genome sequence of Komagataeibacter swingsii LMG 22125.</title>
        <authorList>
            <person name="Skraban J."/>
            <person name="Cleenwerck I."/>
            <person name="Vandamme P."/>
            <person name="Trcek J."/>
        </authorList>
    </citation>
    <scope>NUCLEOTIDE SEQUENCE [LARGE SCALE GENOMIC DNA]</scope>
    <source>
        <strain evidence="10 11">LMG 22125</strain>
    </source>
</reference>
<keyword evidence="4 8" id="KW-0812">Transmembrane</keyword>
<proteinExistence type="inferred from homology"/>
<evidence type="ECO:0000256" key="2">
    <source>
        <dbReference type="ARBA" id="ARBA00006464"/>
    </source>
</evidence>
<gene>
    <name evidence="10" type="ORF">CFR76_09105</name>
</gene>